<feature type="compositionally biased region" description="Polar residues" evidence="2">
    <location>
        <begin position="315"/>
        <end position="351"/>
    </location>
</feature>
<feature type="coiled-coil region" evidence="1">
    <location>
        <begin position="181"/>
        <end position="241"/>
    </location>
</feature>
<gene>
    <name evidence="3" type="ORF">ADEAN_000507100</name>
</gene>
<evidence type="ECO:0000313" key="3">
    <source>
        <dbReference type="EMBL" id="CAD2217593.1"/>
    </source>
</evidence>
<accession>A0A7G2CFX6</accession>
<feature type="compositionally biased region" description="Basic and acidic residues" evidence="2">
    <location>
        <begin position="12"/>
        <end position="25"/>
    </location>
</feature>
<organism evidence="3 4">
    <name type="scientific">Angomonas deanei</name>
    <dbReference type="NCBI Taxonomy" id="59799"/>
    <lineage>
        <taxon>Eukaryota</taxon>
        <taxon>Discoba</taxon>
        <taxon>Euglenozoa</taxon>
        <taxon>Kinetoplastea</taxon>
        <taxon>Metakinetoplastina</taxon>
        <taxon>Trypanosomatida</taxon>
        <taxon>Trypanosomatidae</taxon>
        <taxon>Strigomonadinae</taxon>
        <taxon>Angomonas</taxon>
    </lineage>
</organism>
<sequence>MGNKTDDDDDDGRSTGRSKELTPEEKLRKELNLKIRRLKKEVLEVNNKIDLQNQRMEDKRRLRTLKREQNEKNELKLRRQLKKLRAENEELTKKHIKVFGEDGDADVLSGGVYYFVAQAERQLKREQEKLKETKAAVRELKRKDKRAEHTLEEEHKKRSEQRQQSIVNENIYTRAGADKKIKQLKKSIEQTKITNENFSKKCEELQRQVDDEGCNINVKENAELRKNFEDNEKEITRLRNAIHVYSNAVAGNSPRKSNAGPTNAVRTNENEEFMAFYLQEKQKLVSQIEALQQQIKKQEVQIEKNNKGGKKKRQSTTSAVATPKSNRKSSLATPQKANNARRQSNKYNPPSTEKKYPRQSSRQQRQVPQHQEDRRQTA</sequence>
<feature type="compositionally biased region" description="Basic and acidic residues" evidence="2">
    <location>
        <begin position="140"/>
        <end position="161"/>
    </location>
</feature>
<name>A0A7G2CFX6_9TRYP</name>
<evidence type="ECO:0000256" key="1">
    <source>
        <dbReference type="SAM" id="Coils"/>
    </source>
</evidence>
<feature type="compositionally biased region" description="Low complexity" evidence="2">
    <location>
        <begin position="358"/>
        <end position="369"/>
    </location>
</feature>
<keyword evidence="4" id="KW-1185">Reference proteome</keyword>
<dbReference type="EMBL" id="LR877153">
    <property type="protein sequence ID" value="CAD2217593.1"/>
    <property type="molecule type" value="Genomic_DNA"/>
</dbReference>
<protein>
    <submittedName>
        <fullName evidence="3">Uncharacterized protein</fullName>
    </submittedName>
</protein>
<dbReference type="AlphaFoldDB" id="A0A7G2CFX6"/>
<proteinExistence type="predicted"/>
<dbReference type="VEuPathDB" id="TriTrypDB:ADEAN_000507100"/>
<evidence type="ECO:0000313" key="4">
    <source>
        <dbReference type="Proteomes" id="UP000515908"/>
    </source>
</evidence>
<reference evidence="3 4" key="1">
    <citation type="submission" date="2020-08" db="EMBL/GenBank/DDBJ databases">
        <authorList>
            <person name="Newling K."/>
            <person name="Davey J."/>
            <person name="Forrester S."/>
        </authorList>
    </citation>
    <scope>NUCLEOTIDE SEQUENCE [LARGE SCALE GENOMIC DNA]</scope>
    <source>
        <strain evidence="4">Crithidia deanei Carvalho (ATCC PRA-265)</strain>
    </source>
</reference>
<feature type="compositionally biased region" description="Acidic residues" evidence="2">
    <location>
        <begin position="1"/>
        <end position="11"/>
    </location>
</feature>
<evidence type="ECO:0000256" key="2">
    <source>
        <dbReference type="SAM" id="MobiDB-lite"/>
    </source>
</evidence>
<feature type="region of interest" description="Disordered" evidence="2">
    <location>
        <begin position="140"/>
        <end position="167"/>
    </location>
</feature>
<keyword evidence="1" id="KW-0175">Coiled coil</keyword>
<feature type="region of interest" description="Disordered" evidence="2">
    <location>
        <begin position="1"/>
        <end position="25"/>
    </location>
</feature>
<dbReference type="Proteomes" id="UP000515908">
    <property type="component" value="Chromosome 09"/>
</dbReference>
<feature type="region of interest" description="Disordered" evidence="2">
    <location>
        <begin position="302"/>
        <end position="378"/>
    </location>
</feature>